<comment type="caution">
    <text evidence="1">The sequence shown here is derived from an EMBL/GenBank/DDBJ whole genome shotgun (WGS) entry which is preliminary data.</text>
</comment>
<dbReference type="Proteomes" id="UP001476798">
    <property type="component" value="Unassembled WGS sequence"/>
</dbReference>
<dbReference type="PANTHER" id="PTHR22774">
    <property type="entry name" value="CHOREIN N-TERMINAL DOMAIN-CONTAINING PROTEIN"/>
    <property type="match status" value="1"/>
</dbReference>
<name>A0ABV0MFJ1_9TELE</name>
<protein>
    <submittedName>
        <fullName evidence="1">Uncharacterized protein</fullName>
    </submittedName>
</protein>
<dbReference type="InterPro" id="IPR026728">
    <property type="entry name" value="BLTP3A/B"/>
</dbReference>
<accession>A0ABV0MFJ1</accession>
<organism evidence="1 2">
    <name type="scientific">Goodea atripinnis</name>
    <dbReference type="NCBI Taxonomy" id="208336"/>
    <lineage>
        <taxon>Eukaryota</taxon>
        <taxon>Metazoa</taxon>
        <taxon>Chordata</taxon>
        <taxon>Craniata</taxon>
        <taxon>Vertebrata</taxon>
        <taxon>Euteleostomi</taxon>
        <taxon>Actinopterygii</taxon>
        <taxon>Neopterygii</taxon>
        <taxon>Teleostei</taxon>
        <taxon>Neoteleostei</taxon>
        <taxon>Acanthomorphata</taxon>
        <taxon>Ovalentaria</taxon>
        <taxon>Atherinomorphae</taxon>
        <taxon>Cyprinodontiformes</taxon>
        <taxon>Goodeidae</taxon>
        <taxon>Goodea</taxon>
    </lineage>
</organism>
<sequence>MEAVGESSAVALEVGRVTPNQLGNISLREYHSNRSLAGGGTNSESSRGLYSPEVRARLESGPSAATLSPLAEHNGFLQLHLHGYNASFLMASLRNLALFLDGDHSSNVLPMEIRIKDTHIDLKARKPFCLN</sequence>
<gene>
    <name evidence="1" type="ORF">GOODEAATRI_006282</name>
</gene>
<evidence type="ECO:0000313" key="1">
    <source>
        <dbReference type="EMBL" id="MEQ2157869.1"/>
    </source>
</evidence>
<dbReference type="EMBL" id="JAHRIO010000297">
    <property type="protein sequence ID" value="MEQ2157869.1"/>
    <property type="molecule type" value="Genomic_DNA"/>
</dbReference>
<proteinExistence type="predicted"/>
<dbReference type="Pfam" id="PF24917">
    <property type="entry name" value="BLTP3A_B"/>
    <property type="match status" value="1"/>
</dbReference>
<keyword evidence="2" id="KW-1185">Reference proteome</keyword>
<dbReference type="PANTHER" id="PTHR22774:SF17">
    <property type="entry name" value="BRIDGE-LIKE LIPID TRANSFER PROTEIN FAMILY MEMBER 3B"/>
    <property type="match status" value="1"/>
</dbReference>
<evidence type="ECO:0000313" key="2">
    <source>
        <dbReference type="Proteomes" id="UP001476798"/>
    </source>
</evidence>
<reference evidence="1 2" key="1">
    <citation type="submission" date="2021-06" db="EMBL/GenBank/DDBJ databases">
        <authorList>
            <person name="Palmer J.M."/>
        </authorList>
    </citation>
    <scope>NUCLEOTIDE SEQUENCE [LARGE SCALE GENOMIC DNA]</scope>
    <source>
        <strain evidence="1 2">GA_2019</strain>
        <tissue evidence="1">Muscle</tissue>
    </source>
</reference>